<evidence type="ECO:0000313" key="5">
    <source>
        <dbReference type="Proteomes" id="UP001597205"/>
    </source>
</evidence>
<keyword evidence="1" id="KW-0521">NADP</keyword>
<dbReference type="Pfam" id="PF08240">
    <property type="entry name" value="ADH_N"/>
    <property type="match status" value="1"/>
</dbReference>
<dbReference type="PANTHER" id="PTHR48106:SF8">
    <property type="entry name" value="OS02G0805600 PROTEIN"/>
    <property type="match status" value="1"/>
</dbReference>
<evidence type="ECO:0000259" key="3">
    <source>
        <dbReference type="SMART" id="SM00829"/>
    </source>
</evidence>
<dbReference type="Gene3D" id="3.40.50.720">
    <property type="entry name" value="NAD(P)-binding Rossmann-like Domain"/>
    <property type="match status" value="1"/>
</dbReference>
<dbReference type="EMBL" id="JBHTKY010000021">
    <property type="protein sequence ID" value="MFD1166612.1"/>
    <property type="molecule type" value="Genomic_DNA"/>
</dbReference>
<dbReference type="RefSeq" id="WP_380897416.1">
    <property type="nucleotide sequence ID" value="NZ_JBHTKY010000021.1"/>
</dbReference>
<sequence>MKVAVMKGFGGPEVFEIETRPDLIPSNDQVLIEVKAAGINRPDVFQRKGNYPAPSGTAPDIPGLEVAGVIIRIGPDVKNYKIGDEVMALLPGEGYATQALVFEKICLHKPKNISFEEAAALPETIYTVWDNIFDRGQLKAGEHVLIHGGTGGIGTVSIQLAKLFGAVVYTTVGSQEKVKVAEELGADIAINYKTQDFVEVLKENGVDVILDSIGGDYFGKNIEVLKEDGRLVYINAMKGPKVELNIMKIMQKRIVLTGSTLRGRGKDFKSKLTKEIETNILPLIENGKFKPIMSKIFPFESVSDAHIYFESPDQFGKIVLKMDS</sequence>
<name>A0ABW3RQ42_9SPHI</name>
<dbReference type="InterPro" id="IPR014189">
    <property type="entry name" value="Quinone_OxRdtase_PIG3"/>
</dbReference>
<evidence type="ECO:0000256" key="2">
    <source>
        <dbReference type="ARBA" id="ARBA00023002"/>
    </source>
</evidence>
<dbReference type="SUPFAM" id="SSF50129">
    <property type="entry name" value="GroES-like"/>
    <property type="match status" value="1"/>
</dbReference>
<dbReference type="NCBIfam" id="TIGR02824">
    <property type="entry name" value="quinone_pig3"/>
    <property type="match status" value="1"/>
</dbReference>
<accession>A0ABW3RQ42</accession>
<dbReference type="Proteomes" id="UP001597205">
    <property type="component" value="Unassembled WGS sequence"/>
</dbReference>
<dbReference type="SUPFAM" id="SSF51735">
    <property type="entry name" value="NAD(P)-binding Rossmann-fold domains"/>
    <property type="match status" value="1"/>
</dbReference>
<organism evidence="4 5">
    <name type="scientific">Sphingobacterium daejeonense</name>
    <dbReference type="NCBI Taxonomy" id="371142"/>
    <lineage>
        <taxon>Bacteria</taxon>
        <taxon>Pseudomonadati</taxon>
        <taxon>Bacteroidota</taxon>
        <taxon>Sphingobacteriia</taxon>
        <taxon>Sphingobacteriales</taxon>
        <taxon>Sphingobacteriaceae</taxon>
        <taxon>Sphingobacterium</taxon>
    </lineage>
</organism>
<dbReference type="Gene3D" id="3.90.180.10">
    <property type="entry name" value="Medium-chain alcohol dehydrogenases, catalytic domain"/>
    <property type="match status" value="1"/>
</dbReference>
<dbReference type="InterPro" id="IPR036291">
    <property type="entry name" value="NAD(P)-bd_dom_sf"/>
</dbReference>
<keyword evidence="5" id="KW-1185">Reference proteome</keyword>
<dbReference type="InterPro" id="IPR013149">
    <property type="entry name" value="ADH-like_C"/>
</dbReference>
<reference evidence="5" key="1">
    <citation type="journal article" date="2019" name="Int. J. Syst. Evol. Microbiol.">
        <title>The Global Catalogue of Microorganisms (GCM) 10K type strain sequencing project: providing services to taxonomists for standard genome sequencing and annotation.</title>
        <authorList>
            <consortium name="The Broad Institute Genomics Platform"/>
            <consortium name="The Broad Institute Genome Sequencing Center for Infectious Disease"/>
            <person name="Wu L."/>
            <person name="Ma J."/>
        </authorList>
    </citation>
    <scope>NUCLEOTIDE SEQUENCE [LARGE SCALE GENOMIC DNA]</scope>
    <source>
        <strain evidence="5">CCUG 52468</strain>
    </source>
</reference>
<proteinExistence type="predicted"/>
<evidence type="ECO:0000313" key="4">
    <source>
        <dbReference type="EMBL" id="MFD1166612.1"/>
    </source>
</evidence>
<feature type="domain" description="Enoyl reductase (ER)" evidence="3">
    <location>
        <begin position="10"/>
        <end position="320"/>
    </location>
</feature>
<dbReference type="InterPro" id="IPR013154">
    <property type="entry name" value="ADH-like_N"/>
</dbReference>
<comment type="caution">
    <text evidence="4">The sequence shown here is derived from an EMBL/GenBank/DDBJ whole genome shotgun (WGS) entry which is preliminary data.</text>
</comment>
<dbReference type="Pfam" id="PF00107">
    <property type="entry name" value="ADH_zinc_N"/>
    <property type="match status" value="1"/>
</dbReference>
<dbReference type="SMART" id="SM00829">
    <property type="entry name" value="PKS_ER"/>
    <property type="match status" value="1"/>
</dbReference>
<gene>
    <name evidence="4" type="ORF">ACFQ2C_13440</name>
</gene>
<dbReference type="PANTHER" id="PTHR48106">
    <property type="entry name" value="QUINONE OXIDOREDUCTASE PIG3-RELATED"/>
    <property type="match status" value="1"/>
</dbReference>
<protein>
    <submittedName>
        <fullName evidence="4">NAD(P)H-quinone oxidoreductase</fullName>
    </submittedName>
</protein>
<dbReference type="InterPro" id="IPR011032">
    <property type="entry name" value="GroES-like_sf"/>
</dbReference>
<evidence type="ECO:0000256" key="1">
    <source>
        <dbReference type="ARBA" id="ARBA00022857"/>
    </source>
</evidence>
<keyword evidence="2" id="KW-0560">Oxidoreductase</keyword>
<dbReference type="InterPro" id="IPR020843">
    <property type="entry name" value="ER"/>
</dbReference>
<dbReference type="CDD" id="cd05276">
    <property type="entry name" value="p53_inducible_oxidoreductase"/>
    <property type="match status" value="1"/>
</dbReference>